<proteinExistence type="predicted"/>
<dbReference type="GO" id="GO:0005737">
    <property type="term" value="C:cytoplasm"/>
    <property type="evidence" value="ECO:0007669"/>
    <property type="project" value="UniProtKB-SubCell"/>
</dbReference>
<dbReference type="PANTHER" id="PTHR45008:SF1">
    <property type="entry name" value="PTS SYSTEM GLUCOSE-SPECIFIC EIIA COMPONENT"/>
    <property type="match status" value="1"/>
</dbReference>
<dbReference type="NCBIfam" id="TIGR00830">
    <property type="entry name" value="PTBA"/>
    <property type="match status" value="1"/>
</dbReference>
<evidence type="ECO:0000256" key="1">
    <source>
        <dbReference type="ARBA" id="ARBA00004496"/>
    </source>
</evidence>
<keyword evidence="4" id="KW-0808">Transferase</keyword>
<dbReference type="SUPFAM" id="SSF51261">
    <property type="entry name" value="Duplicated hybrid motif"/>
    <property type="match status" value="1"/>
</dbReference>
<dbReference type="EMBL" id="JABXJK010000009">
    <property type="protein sequence ID" value="MBA0971539.1"/>
    <property type="molecule type" value="Genomic_DNA"/>
</dbReference>
<dbReference type="RefSeq" id="WP_176332921.1">
    <property type="nucleotide sequence ID" value="NZ_CAKOCH010000001.1"/>
</dbReference>
<dbReference type="PANTHER" id="PTHR45008">
    <property type="entry name" value="PTS SYSTEM GLUCOSE-SPECIFIC EIIA COMPONENT"/>
    <property type="match status" value="1"/>
</dbReference>
<dbReference type="Gene3D" id="2.70.70.10">
    <property type="entry name" value="Glucose Permease (Domain IIA)"/>
    <property type="match status" value="1"/>
</dbReference>
<dbReference type="AlphaFoldDB" id="A0ABD4HKK0"/>
<gene>
    <name evidence="8" type="ORF">HWH42_02815</name>
</gene>
<accession>A0ABD4HKK0</accession>
<keyword evidence="2" id="KW-0813">Transport</keyword>
<evidence type="ECO:0000256" key="5">
    <source>
        <dbReference type="ARBA" id="ARBA00022683"/>
    </source>
</evidence>
<dbReference type="GO" id="GO:0009401">
    <property type="term" value="P:phosphoenolpyruvate-dependent sugar phosphotransferase system"/>
    <property type="evidence" value="ECO:0007669"/>
    <property type="project" value="UniProtKB-KW"/>
</dbReference>
<reference evidence="8 9" key="1">
    <citation type="submission" date="2020-06" db="EMBL/GenBank/DDBJ databases">
        <title>Crossreactivity between MHC class I-restricted antigens from cancer cells and an enterococcal bacteriophage.</title>
        <authorList>
            <person name="Fluckiger A."/>
            <person name="Daillere R."/>
            <person name="Sassi M."/>
            <person name="Cattoir V."/>
            <person name="Kroemer G."/>
            <person name="Zitvogel L."/>
        </authorList>
    </citation>
    <scope>NUCLEOTIDE SEQUENCE [LARGE SCALE GENOMIC DNA]</scope>
    <source>
        <strain evidence="8 9">EG4</strain>
    </source>
</reference>
<feature type="domain" description="PTS EIIA type-1" evidence="7">
    <location>
        <begin position="25"/>
        <end position="129"/>
    </location>
</feature>
<dbReference type="InterPro" id="IPR001127">
    <property type="entry name" value="PTS_EIIA_1_perm"/>
</dbReference>
<evidence type="ECO:0000313" key="9">
    <source>
        <dbReference type="Proteomes" id="UP000571857"/>
    </source>
</evidence>
<evidence type="ECO:0000256" key="3">
    <source>
        <dbReference type="ARBA" id="ARBA00022597"/>
    </source>
</evidence>
<dbReference type="InterPro" id="IPR050890">
    <property type="entry name" value="PTS_EIIA_component"/>
</dbReference>
<keyword evidence="6" id="KW-0418">Kinase</keyword>
<evidence type="ECO:0000313" key="8">
    <source>
        <dbReference type="EMBL" id="MBA0971539.1"/>
    </source>
</evidence>
<comment type="caution">
    <text evidence="8">The sequence shown here is derived from an EMBL/GenBank/DDBJ whole genome shotgun (WGS) entry which is preliminary data.</text>
</comment>
<dbReference type="PROSITE" id="PS00371">
    <property type="entry name" value="PTS_EIIA_TYPE_1_HIS"/>
    <property type="match status" value="1"/>
</dbReference>
<evidence type="ECO:0000256" key="6">
    <source>
        <dbReference type="ARBA" id="ARBA00022777"/>
    </source>
</evidence>
<dbReference type="GO" id="GO:0016301">
    <property type="term" value="F:kinase activity"/>
    <property type="evidence" value="ECO:0007669"/>
    <property type="project" value="UniProtKB-KW"/>
</dbReference>
<evidence type="ECO:0000256" key="4">
    <source>
        <dbReference type="ARBA" id="ARBA00022679"/>
    </source>
</evidence>
<sequence length="151" mass="16436">MFFSKKKWVLAPAAGNVLPIDQVKDDVFSSKMMGGGFAITDHNGKIFAPITGSVVDVFPTKHAITLKTESGAVVLVHMGLDTVEMEGNPFTILVEKGQEIRASDPLAIMDIRALASADKDSVLIVVLVEDDGVLQINRGQVNWGEKLFYYQ</sequence>
<evidence type="ECO:0000259" key="7">
    <source>
        <dbReference type="PROSITE" id="PS51093"/>
    </source>
</evidence>
<name>A0ABD4HKK0_ENTGA</name>
<protein>
    <submittedName>
        <fullName evidence="8">PTS glucose transporter subunit IIA</fullName>
    </submittedName>
</protein>
<organism evidence="8 9">
    <name type="scientific">Enterococcus gallinarum</name>
    <dbReference type="NCBI Taxonomy" id="1353"/>
    <lineage>
        <taxon>Bacteria</taxon>
        <taxon>Bacillati</taxon>
        <taxon>Bacillota</taxon>
        <taxon>Bacilli</taxon>
        <taxon>Lactobacillales</taxon>
        <taxon>Enterococcaceae</taxon>
        <taxon>Enterococcus</taxon>
    </lineage>
</organism>
<evidence type="ECO:0000256" key="2">
    <source>
        <dbReference type="ARBA" id="ARBA00022448"/>
    </source>
</evidence>
<dbReference type="Proteomes" id="UP000571857">
    <property type="component" value="Unassembled WGS sequence"/>
</dbReference>
<keyword evidence="3 8" id="KW-0762">Sugar transport</keyword>
<dbReference type="PROSITE" id="PS51093">
    <property type="entry name" value="PTS_EIIA_TYPE_1"/>
    <property type="match status" value="1"/>
</dbReference>
<dbReference type="InterPro" id="IPR011055">
    <property type="entry name" value="Dup_hybrid_motif"/>
</dbReference>
<comment type="subcellular location">
    <subcellularLocation>
        <location evidence="1">Cytoplasm</location>
    </subcellularLocation>
</comment>
<keyword evidence="5" id="KW-0598">Phosphotransferase system</keyword>
<dbReference type="Pfam" id="PF00358">
    <property type="entry name" value="PTS_EIIA_1"/>
    <property type="match status" value="1"/>
</dbReference>